<reference evidence="1" key="1">
    <citation type="submission" date="2023-05" db="EMBL/GenBank/DDBJ databases">
        <title>Comparative genomics of Bacillaceae isolates and their secondary metabolite potential.</title>
        <authorList>
            <person name="Song L."/>
            <person name="Nielsen L.J."/>
            <person name="Mohite O."/>
            <person name="Xu X."/>
            <person name="Weber T."/>
            <person name="Kovacs A.T."/>
        </authorList>
    </citation>
    <scope>NUCLEOTIDE SEQUENCE</scope>
    <source>
        <strain evidence="1">LY1</strain>
    </source>
</reference>
<dbReference type="Gene3D" id="3.30.70.2970">
    <property type="entry name" value="Protein of unknown function (DUF541), domain 2"/>
    <property type="match status" value="1"/>
</dbReference>
<dbReference type="RefSeq" id="WP_283869944.1">
    <property type="nucleotide sequence ID" value="NZ_CP126101.1"/>
</dbReference>
<evidence type="ECO:0000313" key="2">
    <source>
        <dbReference type="Proteomes" id="UP001178322"/>
    </source>
</evidence>
<gene>
    <name evidence="1" type="ORF">QNH24_24410</name>
</gene>
<organism evidence="1 2">
    <name type="scientific">Lysinibacillus pakistanensis</name>
    <dbReference type="NCBI Taxonomy" id="759811"/>
    <lineage>
        <taxon>Bacteria</taxon>
        <taxon>Bacillati</taxon>
        <taxon>Bacillota</taxon>
        <taxon>Bacilli</taxon>
        <taxon>Bacillales</taxon>
        <taxon>Bacillaceae</taxon>
        <taxon>Lysinibacillus</taxon>
    </lineage>
</organism>
<dbReference type="Pfam" id="PF04402">
    <property type="entry name" value="SIMPL"/>
    <property type="match status" value="1"/>
</dbReference>
<dbReference type="PANTHER" id="PTHR34387:SF1">
    <property type="entry name" value="PERIPLASMIC IMMUNOGENIC PROTEIN"/>
    <property type="match status" value="1"/>
</dbReference>
<accession>A0AAX3WX67</accession>
<sequence length="216" mass="24097">MYYSTGGQQVPYAQRVIIVNGHGKVMARAGFVQLQVEVNTQGKHVQDAQKENAIIMNPVMQSLLALKIPREHIQTTDYTILPLYDFENGEQIFNGYKVTNAITVKVMDTNQVGAVIDKAVQNGANRISSIQFNISDTDAYYQQALTLALHNAQMKAKTIADAMYLNLQPQPIEIVEEHENSPVLYKSMTMADSTIATPIEQGQMAINATVRVKFQY</sequence>
<dbReference type="GO" id="GO:0006974">
    <property type="term" value="P:DNA damage response"/>
    <property type="evidence" value="ECO:0007669"/>
    <property type="project" value="TreeGrafter"/>
</dbReference>
<protein>
    <submittedName>
        <fullName evidence="1">SIMPL domain-containing protein</fullName>
    </submittedName>
</protein>
<dbReference type="Proteomes" id="UP001178322">
    <property type="component" value="Chromosome"/>
</dbReference>
<dbReference type="AlphaFoldDB" id="A0AAX3WX67"/>
<dbReference type="InterPro" id="IPR052022">
    <property type="entry name" value="26kDa_periplasmic_antigen"/>
</dbReference>
<proteinExistence type="predicted"/>
<dbReference type="EMBL" id="CP126101">
    <property type="protein sequence ID" value="WHY51364.1"/>
    <property type="molecule type" value="Genomic_DNA"/>
</dbReference>
<name>A0AAX3WX67_9BACI</name>
<dbReference type="PANTHER" id="PTHR34387">
    <property type="entry name" value="SLR1258 PROTEIN"/>
    <property type="match status" value="1"/>
</dbReference>
<dbReference type="Gene3D" id="3.30.110.170">
    <property type="entry name" value="Protein of unknown function (DUF541), domain 1"/>
    <property type="match status" value="1"/>
</dbReference>
<dbReference type="InterPro" id="IPR007497">
    <property type="entry name" value="SIMPL/DUF541"/>
</dbReference>
<evidence type="ECO:0000313" key="1">
    <source>
        <dbReference type="EMBL" id="WHY51364.1"/>
    </source>
</evidence>